<dbReference type="RefSeq" id="WP_145640990.1">
    <property type="nucleotide sequence ID" value="NZ_CP088014.1"/>
</dbReference>
<accession>A0A562KT04</accession>
<name>A0A562KT04_9BRAD</name>
<proteinExistence type="predicted"/>
<dbReference type="EMBL" id="VLKL01000022">
    <property type="protein sequence ID" value="TWH98558.1"/>
    <property type="molecule type" value="Genomic_DNA"/>
</dbReference>
<dbReference type="Gene3D" id="2.60.120.620">
    <property type="entry name" value="q2cbj1_9rhob like domain"/>
    <property type="match status" value="1"/>
</dbReference>
<reference evidence="1 2" key="1">
    <citation type="journal article" date="2015" name="Stand. Genomic Sci.">
        <title>Genomic Encyclopedia of Bacterial and Archaeal Type Strains, Phase III: the genomes of soil and plant-associated and newly described type strains.</title>
        <authorList>
            <person name="Whitman W.B."/>
            <person name="Woyke T."/>
            <person name="Klenk H.P."/>
            <person name="Zhou Y."/>
            <person name="Lilburn T.G."/>
            <person name="Beck B.J."/>
            <person name="De Vos P."/>
            <person name="Vandamme P."/>
            <person name="Eisen J.A."/>
            <person name="Garrity G."/>
            <person name="Hugenholtz P."/>
            <person name="Kyrpides N.C."/>
        </authorList>
    </citation>
    <scope>NUCLEOTIDE SEQUENCE [LARGE SCALE GENOMIC DNA]</scope>
    <source>
        <strain evidence="1 2">CGMCC 1.10947</strain>
    </source>
</reference>
<sequence>MLRDIGKRLFGKPSKSTASLVDAEYSDVLNGRIDVFGALRSGQVVLVRNIEPIKAGRLKMIELAGPKAASELELFYRTGVPPSLDTLQGLSHAIKDFRSKRLWSRLLHDFFSAMELPNPTRYDGGIPRLVLPPEVVDAAKASGRFEGTDFQRATPAGLTEIFMPTPANIHRDFNRPHHLFQFNMWFPLHDADADGILRVYPHLYREPIFDQNCTPEALAALGKHAEFTLAFGDAILFHGEQLHTSPIGSSGGRRQSVDFRVAVDCHDDNGHYRQGFLSSRNFDVVPGVGSAIDLIIELEETSGISEQRQAEFLKAFDALPFTEDRYLLFASKTIDQQLVAQALHKVISLTPDYFWALKAGEIAASKGMGSLASDALIRVRQLAEGHDKRPDYMVVQYSNAPNELGPDAALAAIDRLGQSA</sequence>
<keyword evidence="2" id="KW-1185">Reference proteome</keyword>
<dbReference type="AlphaFoldDB" id="A0A562KT04"/>
<dbReference type="OrthoDB" id="9770845at2"/>
<evidence type="ECO:0000313" key="1">
    <source>
        <dbReference type="EMBL" id="TWH98558.1"/>
    </source>
</evidence>
<dbReference type="SUPFAM" id="SSF51197">
    <property type="entry name" value="Clavaminate synthase-like"/>
    <property type="match status" value="1"/>
</dbReference>
<comment type="caution">
    <text evidence="1">The sequence shown here is derived from an EMBL/GenBank/DDBJ whole genome shotgun (WGS) entry which is preliminary data.</text>
</comment>
<organism evidence="1 2">
    <name type="scientific">Bradyrhizobium daqingense</name>
    <dbReference type="NCBI Taxonomy" id="993502"/>
    <lineage>
        <taxon>Bacteria</taxon>
        <taxon>Pseudomonadati</taxon>
        <taxon>Pseudomonadota</taxon>
        <taxon>Alphaproteobacteria</taxon>
        <taxon>Hyphomicrobiales</taxon>
        <taxon>Nitrobacteraceae</taxon>
        <taxon>Bradyrhizobium</taxon>
    </lineage>
</organism>
<gene>
    <name evidence="1" type="ORF">IQ17_05833</name>
</gene>
<evidence type="ECO:0000313" key="2">
    <source>
        <dbReference type="Proteomes" id="UP000317176"/>
    </source>
</evidence>
<dbReference type="Proteomes" id="UP000317176">
    <property type="component" value="Unassembled WGS sequence"/>
</dbReference>
<protein>
    <submittedName>
        <fullName evidence="1">Uncharacterized protein</fullName>
    </submittedName>
</protein>